<proteinExistence type="predicted"/>
<evidence type="ECO:0000313" key="2">
    <source>
        <dbReference type="Proteomes" id="UP000399805"/>
    </source>
</evidence>
<accession>A0A6I8LXI6</accession>
<evidence type="ECO:0000313" key="1">
    <source>
        <dbReference type="EMBL" id="VVJ19829.1"/>
    </source>
</evidence>
<reference evidence="1 2" key="1">
    <citation type="submission" date="2019-09" db="EMBL/GenBank/DDBJ databases">
        <authorList>
            <person name="Leyn A S."/>
        </authorList>
    </citation>
    <scope>NUCLEOTIDE SEQUENCE [LARGE SCALE GENOMIC DNA]</scope>
    <source>
        <strain evidence="1">AA231_1</strain>
    </source>
</reference>
<gene>
    <name evidence="1" type="ORF">AA23TX_04850</name>
</gene>
<keyword evidence="2" id="KW-1185">Reference proteome</keyword>
<sequence>MRQKIGGALMTVDDDAHGSLSSLPCADPAVTFFDTGQTTSKSCPGAPVPTL</sequence>
<dbReference type="AlphaFoldDB" id="A0A6I8LXI6"/>
<protein>
    <submittedName>
        <fullName evidence="1">Uncharacterized protein</fullName>
    </submittedName>
</protein>
<dbReference type="Proteomes" id="UP000399805">
    <property type="component" value="Unassembled WGS sequence"/>
</dbReference>
<dbReference type="EMBL" id="CABVGP010000002">
    <property type="protein sequence ID" value="VVJ19829.1"/>
    <property type="molecule type" value="Genomic_DNA"/>
</dbReference>
<organism evidence="1 2">
    <name type="scientific">Amycolatopsis camponoti</name>
    <dbReference type="NCBI Taxonomy" id="2606593"/>
    <lineage>
        <taxon>Bacteria</taxon>
        <taxon>Bacillati</taxon>
        <taxon>Actinomycetota</taxon>
        <taxon>Actinomycetes</taxon>
        <taxon>Pseudonocardiales</taxon>
        <taxon>Pseudonocardiaceae</taxon>
        <taxon>Amycolatopsis</taxon>
    </lineage>
</organism>
<name>A0A6I8LXI6_9PSEU</name>